<dbReference type="RefSeq" id="WP_075067182.1">
    <property type="nucleotide sequence ID" value="NZ_LKAJ02000001.1"/>
</dbReference>
<dbReference type="EMBL" id="LKAJ01000013">
    <property type="protein sequence ID" value="KRG20327.1"/>
    <property type="molecule type" value="Genomic_DNA"/>
</dbReference>
<dbReference type="Pfam" id="PF03721">
    <property type="entry name" value="UDPG_MGDP_dh_N"/>
    <property type="match status" value="1"/>
</dbReference>
<evidence type="ECO:0000313" key="14">
    <source>
        <dbReference type="EMBL" id="KRG20327.1"/>
    </source>
</evidence>
<evidence type="ECO:0000256" key="7">
    <source>
        <dbReference type="ARBA" id="ARBA00047473"/>
    </source>
</evidence>
<dbReference type="InterPro" id="IPR014026">
    <property type="entry name" value="UDP-Glc/GDP-Man_DH_dimer"/>
</dbReference>
<dbReference type="PANTHER" id="PTHR43750">
    <property type="entry name" value="UDP-GLUCOSE 6-DEHYDROGENASE TUAD"/>
    <property type="match status" value="1"/>
</dbReference>
<reference evidence="14" key="1">
    <citation type="submission" date="2015-09" db="EMBL/GenBank/DDBJ databases">
        <title>Draft Genome Sequences of Two Novel Amoeba-resistant Intranuclear Bacteria, Candidatus Berkiella cookevillensis and Candidatus Berkiella aquae.</title>
        <authorList>
            <person name="Mehari Y.T."/>
            <person name="Arivett B.A."/>
            <person name="Farone A.L."/>
            <person name="Gunderson J.H."/>
            <person name="Farone M.B."/>
        </authorList>
    </citation>
    <scope>NUCLEOTIDE SEQUENCE [LARGE SCALE GENOMIC DNA]</scope>
    <source>
        <strain evidence="14">HT99</strain>
    </source>
</reference>
<keyword evidence="6 9" id="KW-0520">NAD</keyword>
<dbReference type="PIRSF" id="PIRSF500134">
    <property type="entry name" value="UDPglc_DH_bac"/>
    <property type="match status" value="1"/>
</dbReference>
<comment type="similarity">
    <text evidence="2 9">Belongs to the UDP-glucose/GDP-mannose dehydrogenase family.</text>
</comment>
<dbReference type="GO" id="GO:0051287">
    <property type="term" value="F:NAD binding"/>
    <property type="evidence" value="ECO:0007669"/>
    <property type="project" value="InterPro"/>
</dbReference>
<dbReference type="OrthoDB" id="9803238at2"/>
<dbReference type="Proteomes" id="UP000051497">
    <property type="component" value="Unassembled WGS sequence"/>
</dbReference>
<dbReference type="Gene3D" id="3.40.50.720">
    <property type="entry name" value="NAD(P)-binding Rossmann-like Domain"/>
    <property type="match status" value="2"/>
</dbReference>
<evidence type="ECO:0000259" key="13">
    <source>
        <dbReference type="SMART" id="SM00984"/>
    </source>
</evidence>
<feature type="binding site" evidence="11">
    <location>
        <begin position="155"/>
        <end position="158"/>
    </location>
    <ligand>
        <name>substrate</name>
    </ligand>
</feature>
<evidence type="ECO:0000256" key="6">
    <source>
        <dbReference type="ARBA" id="ARBA00023027"/>
    </source>
</evidence>
<dbReference type="SUPFAM" id="SSF51735">
    <property type="entry name" value="NAD(P)-binding Rossmann-fold domains"/>
    <property type="match status" value="1"/>
</dbReference>
<dbReference type="PIRSF" id="PIRSF000124">
    <property type="entry name" value="UDPglc_GDPman_dh"/>
    <property type="match status" value="1"/>
</dbReference>
<evidence type="ECO:0000313" key="15">
    <source>
        <dbReference type="EMBL" id="MCS5712305.1"/>
    </source>
</evidence>
<feature type="binding site" evidence="11">
    <location>
        <position position="210"/>
    </location>
    <ligand>
        <name>substrate</name>
    </ligand>
</feature>
<evidence type="ECO:0000256" key="4">
    <source>
        <dbReference type="ARBA" id="ARBA00015132"/>
    </source>
</evidence>
<dbReference type="GO" id="GO:0000271">
    <property type="term" value="P:polysaccharide biosynthetic process"/>
    <property type="evidence" value="ECO:0007669"/>
    <property type="project" value="InterPro"/>
</dbReference>
<name>A0A0Q9YUJ3_9GAMM</name>
<feature type="binding site" evidence="12">
    <location>
        <position position="86"/>
    </location>
    <ligand>
        <name>NAD(+)</name>
        <dbReference type="ChEBI" id="CHEBI:57540"/>
    </ligand>
</feature>
<sequence length="455" mass="50591">MKITVYGSGYVGLVMAACFAEVGNEVVCMDVDKDKISRLQKGEIPIYEPGLHEVVISTLKSKRLQFTTDAAFAVKHGECQFIAVGTPPDPQGKADLKFVLAVAKSIGEHMQRHTIVINKSTVPIGTADKVRETILKTLAERKKDIPFDVVSNPEFLKEGAALADFRRPDRIVLGVENAVAGNVLRKLYEPFNRDNNRLMVMDTRSAELTKYAANAMLATKISFMNEMANLAEKVGADIEKVRIGIGADPRIGYHFTYAGCGYGGSCFGKDIQALIHTAEDFNSHAEVIQAVERVNADQKRRLFDKINAHFNEQLTNKVFAIWGLSFKPETDDMRDAPSLTILRELWKAGARVKVYDPQAMHEAKKIFGNRDDLIYCADAQDALEGAHALVVLTEWRVFRCPDFYAIKESLQTPVIFDGRNIYDPILLSEMGIAYYGMGRTNVKQAVETAMLTAVE</sequence>
<protein>
    <recommendedName>
        <fullName evidence="4 9">UDP-glucose 6-dehydrogenase</fullName>
        <ecNumber evidence="3 9">1.1.1.22</ecNumber>
    </recommendedName>
</protein>
<dbReference type="PATRIC" id="fig|1590043.3.peg.2620"/>
<dbReference type="InterPro" id="IPR028357">
    <property type="entry name" value="UDPglc_DH_bac"/>
</dbReference>
<dbReference type="FunFam" id="1.20.5.100:FF:000001">
    <property type="entry name" value="UDP-glucose 6-dehydrogenase"/>
    <property type="match status" value="1"/>
</dbReference>
<feature type="binding site" evidence="11">
    <location>
        <position position="263"/>
    </location>
    <ligand>
        <name>substrate</name>
    </ligand>
</feature>
<feature type="binding site" evidence="11">
    <location>
        <begin position="255"/>
        <end position="259"/>
    </location>
    <ligand>
        <name>substrate</name>
    </ligand>
</feature>
<dbReference type="InterPro" id="IPR017476">
    <property type="entry name" value="UDP-Glc/GDP-Man"/>
</dbReference>
<dbReference type="PANTHER" id="PTHR43750:SF3">
    <property type="entry name" value="UDP-GLUCOSE 6-DEHYDROGENASE TUAD"/>
    <property type="match status" value="1"/>
</dbReference>
<feature type="binding site" evidence="12">
    <location>
        <position position="269"/>
    </location>
    <ligand>
        <name>NAD(+)</name>
        <dbReference type="ChEBI" id="CHEBI:57540"/>
    </ligand>
</feature>
<organism evidence="14">
    <name type="scientific">Candidatus Berkiella aquae</name>
    <dbReference type="NCBI Taxonomy" id="295108"/>
    <lineage>
        <taxon>Bacteria</taxon>
        <taxon>Pseudomonadati</taxon>
        <taxon>Pseudomonadota</taxon>
        <taxon>Gammaproteobacteria</taxon>
        <taxon>Candidatus Berkiellales</taxon>
        <taxon>Candidatus Berkiellaceae</taxon>
        <taxon>Candidatus Berkiella</taxon>
    </lineage>
</organism>
<feature type="binding site" evidence="12">
    <location>
        <position position="121"/>
    </location>
    <ligand>
        <name>NAD(+)</name>
        <dbReference type="ChEBI" id="CHEBI:57540"/>
    </ligand>
</feature>
<comment type="pathway">
    <text evidence="1">Nucleotide-sugar biosynthesis; UDP-alpha-D-glucuronate biosynthesis; UDP-alpha-D-glucuronate from UDP-alpha-D-glucose: step 1/1.</text>
</comment>
<comment type="function">
    <text evidence="8">Catalyzes the conversion of UDP-glucose into UDP-glucuronate, one of the precursors of teichuronic acid.</text>
</comment>
<feature type="binding site" evidence="12">
    <location>
        <position position="35"/>
    </location>
    <ligand>
        <name>NAD(+)</name>
        <dbReference type="ChEBI" id="CHEBI:57540"/>
    </ligand>
</feature>
<dbReference type="UniPathway" id="UPA00038">
    <property type="reaction ID" value="UER00491"/>
</dbReference>
<feature type="domain" description="UDP-glucose/GDP-mannose dehydrogenase C-terminal" evidence="13">
    <location>
        <begin position="320"/>
        <end position="424"/>
    </location>
</feature>
<evidence type="ECO:0000256" key="1">
    <source>
        <dbReference type="ARBA" id="ARBA00004701"/>
    </source>
</evidence>
<feature type="binding site" evidence="11">
    <location>
        <position position="327"/>
    </location>
    <ligand>
        <name>substrate</name>
    </ligand>
</feature>
<comment type="caution">
    <text evidence="14">The sequence shown here is derived from an EMBL/GenBank/DDBJ whole genome shotgun (WGS) entry which is preliminary data.</text>
</comment>
<dbReference type="InterPro" id="IPR001732">
    <property type="entry name" value="UDP-Glc/GDP-Man_DH_N"/>
</dbReference>
<reference evidence="15" key="3">
    <citation type="submission" date="2021-06" db="EMBL/GenBank/DDBJ databases">
        <title>Genomic Description and Analysis of Intracellular Bacteria, Candidatus Berkiella cookevillensis and Candidatus Berkiella aquae.</title>
        <authorList>
            <person name="Kidane D.T."/>
            <person name="Mehari Y.T."/>
            <person name="Rice F.C."/>
            <person name="Arivett B.A."/>
            <person name="Farone A.L."/>
            <person name="Berk S.G."/>
            <person name="Farone M.B."/>
        </authorList>
    </citation>
    <scope>NUCLEOTIDE SEQUENCE</scope>
    <source>
        <strain evidence="15">HT99</strain>
    </source>
</reference>
<feature type="active site" description="Nucleophile" evidence="10">
    <location>
        <position position="266"/>
    </location>
</feature>
<reference evidence="15" key="2">
    <citation type="journal article" date="2016" name="Genome Announc.">
        <title>Draft Genome Sequences of Two Novel Amoeba-Resistant Intranuclear Bacteria, 'Candidatus Berkiella cookevillensis' and 'Candidatus Berkiella aquae'.</title>
        <authorList>
            <person name="Mehari Y.T."/>
            <person name="Arivett B.A."/>
            <person name="Farone A.L."/>
            <person name="Gunderson J.H."/>
            <person name="Farone M.B."/>
        </authorList>
    </citation>
    <scope>NUCLEOTIDE SEQUENCE</scope>
    <source>
        <strain evidence="15">HT99</strain>
    </source>
</reference>
<evidence type="ECO:0000256" key="9">
    <source>
        <dbReference type="PIRNR" id="PIRNR000124"/>
    </source>
</evidence>
<dbReference type="EMBL" id="LKAJ02000001">
    <property type="protein sequence ID" value="MCS5712305.1"/>
    <property type="molecule type" value="Genomic_DNA"/>
</dbReference>
<evidence type="ECO:0000256" key="3">
    <source>
        <dbReference type="ARBA" id="ARBA00012954"/>
    </source>
</evidence>
<proteinExistence type="inferred from homology"/>
<dbReference type="InterPro" id="IPR008927">
    <property type="entry name" value="6-PGluconate_DH-like_C_sf"/>
</dbReference>
<dbReference type="GO" id="GO:0006065">
    <property type="term" value="P:UDP-glucuronate biosynthetic process"/>
    <property type="evidence" value="ECO:0007669"/>
    <property type="project" value="UniProtKB-UniPathway"/>
</dbReference>
<dbReference type="SUPFAM" id="SSF48179">
    <property type="entry name" value="6-phosphogluconate dehydrogenase C-terminal domain-like"/>
    <property type="match status" value="1"/>
</dbReference>
<evidence type="ECO:0000256" key="2">
    <source>
        <dbReference type="ARBA" id="ARBA00006601"/>
    </source>
</evidence>
<dbReference type="Pfam" id="PF03720">
    <property type="entry name" value="UDPG_MGDP_dh_C"/>
    <property type="match status" value="1"/>
</dbReference>
<comment type="catalytic activity">
    <reaction evidence="7 9">
        <text>UDP-alpha-D-glucose + 2 NAD(+) + H2O = UDP-alpha-D-glucuronate + 2 NADH + 3 H(+)</text>
        <dbReference type="Rhea" id="RHEA:23596"/>
        <dbReference type="ChEBI" id="CHEBI:15377"/>
        <dbReference type="ChEBI" id="CHEBI:15378"/>
        <dbReference type="ChEBI" id="CHEBI:57540"/>
        <dbReference type="ChEBI" id="CHEBI:57945"/>
        <dbReference type="ChEBI" id="CHEBI:58052"/>
        <dbReference type="ChEBI" id="CHEBI:58885"/>
        <dbReference type="EC" id="1.1.1.22"/>
    </reaction>
</comment>
<dbReference type="Pfam" id="PF00984">
    <property type="entry name" value="UDPG_MGDP_dh"/>
    <property type="match status" value="1"/>
</dbReference>
<keyword evidence="5 9" id="KW-0560">Oxidoreductase</keyword>
<dbReference type="PROSITE" id="PS51257">
    <property type="entry name" value="PROKAR_LIPOPROTEIN"/>
    <property type="match status" value="1"/>
</dbReference>
<feature type="binding site" evidence="12">
    <location>
        <position position="158"/>
    </location>
    <ligand>
        <name>NAD(+)</name>
        <dbReference type="ChEBI" id="CHEBI:57540"/>
    </ligand>
</feature>
<dbReference type="Gene3D" id="1.20.5.100">
    <property type="entry name" value="Cytochrome c1, transmembrane anchor, C-terminal"/>
    <property type="match status" value="1"/>
</dbReference>
<dbReference type="EC" id="1.1.1.22" evidence="3 9"/>
<dbReference type="InterPro" id="IPR036220">
    <property type="entry name" value="UDP-Glc/GDP-Man_DH_C_sf"/>
</dbReference>
<feature type="binding site" evidence="12">
    <location>
        <position position="334"/>
    </location>
    <ligand>
        <name>NAD(+)</name>
        <dbReference type="ChEBI" id="CHEBI:57540"/>
    </ligand>
</feature>
<dbReference type="STRING" id="295108.HT99x_02577"/>
<keyword evidence="16" id="KW-1185">Reference proteome</keyword>
<evidence type="ECO:0000256" key="10">
    <source>
        <dbReference type="PIRSR" id="PIRSR500134-1"/>
    </source>
</evidence>
<dbReference type="NCBIfam" id="TIGR03026">
    <property type="entry name" value="NDP-sugDHase"/>
    <property type="match status" value="1"/>
</dbReference>
<dbReference type="SUPFAM" id="SSF52413">
    <property type="entry name" value="UDP-glucose/GDP-mannose dehydrogenase C-terminal domain"/>
    <property type="match status" value="1"/>
</dbReference>
<dbReference type="SMART" id="SM00984">
    <property type="entry name" value="UDPG_MGDP_dh_C"/>
    <property type="match status" value="1"/>
</dbReference>
<evidence type="ECO:0000256" key="11">
    <source>
        <dbReference type="PIRSR" id="PIRSR500134-2"/>
    </source>
</evidence>
<accession>A0A0Q9YUJ3</accession>
<dbReference type="InterPro" id="IPR014027">
    <property type="entry name" value="UDP-Glc/GDP-Man_DH_C"/>
</dbReference>
<evidence type="ECO:0000256" key="12">
    <source>
        <dbReference type="PIRSR" id="PIRSR500134-3"/>
    </source>
</evidence>
<evidence type="ECO:0000313" key="16">
    <source>
        <dbReference type="Proteomes" id="UP000051497"/>
    </source>
</evidence>
<feature type="binding site" evidence="12">
    <location>
        <position position="30"/>
    </location>
    <ligand>
        <name>NAD(+)</name>
        <dbReference type="ChEBI" id="CHEBI:57540"/>
    </ligand>
</feature>
<evidence type="ECO:0000256" key="5">
    <source>
        <dbReference type="ARBA" id="ARBA00023002"/>
    </source>
</evidence>
<gene>
    <name evidence="14" type="primary">tuaD</name>
    <name evidence="15" type="ORF">HT99x_012760</name>
    <name evidence="14" type="ORF">HT99x_02577</name>
</gene>
<dbReference type="AlphaFoldDB" id="A0A0Q9YUJ3"/>
<dbReference type="InterPro" id="IPR036291">
    <property type="entry name" value="NAD(P)-bd_dom_sf"/>
</dbReference>
<dbReference type="GO" id="GO:0003979">
    <property type="term" value="F:UDP-glucose 6-dehydrogenase activity"/>
    <property type="evidence" value="ECO:0007669"/>
    <property type="project" value="UniProtKB-EC"/>
</dbReference>
<evidence type="ECO:0000256" key="8">
    <source>
        <dbReference type="ARBA" id="ARBA00053241"/>
    </source>
</evidence>